<evidence type="ECO:0000256" key="4">
    <source>
        <dbReference type="ARBA" id="ARBA00022777"/>
    </source>
</evidence>
<dbReference type="PROSITE" id="PS00113">
    <property type="entry name" value="ADENYLATE_KINASE"/>
    <property type="match status" value="1"/>
</dbReference>
<dbReference type="GO" id="GO:0019205">
    <property type="term" value="F:nucleobase-containing compound kinase activity"/>
    <property type="evidence" value="ECO:0007669"/>
    <property type="project" value="InterPro"/>
</dbReference>
<dbReference type="Gene3D" id="3.40.50.300">
    <property type="entry name" value="P-loop containing nucleotide triphosphate hydrolases"/>
    <property type="match status" value="1"/>
</dbReference>
<keyword evidence="4" id="KW-0418">Kinase</keyword>
<evidence type="ECO:0008006" key="7">
    <source>
        <dbReference type="Google" id="ProtNLM"/>
    </source>
</evidence>
<dbReference type="GO" id="GO:0005524">
    <property type="term" value="F:ATP binding"/>
    <property type="evidence" value="ECO:0007669"/>
    <property type="project" value="InterPro"/>
</dbReference>
<evidence type="ECO:0000256" key="1">
    <source>
        <dbReference type="ARBA" id="ARBA00022679"/>
    </source>
</evidence>
<evidence type="ECO:0000313" key="5">
    <source>
        <dbReference type="EMBL" id="OGJ02766.1"/>
    </source>
</evidence>
<comment type="caution">
    <text evidence="5">The sequence shown here is derived from an EMBL/GenBank/DDBJ whole genome shotgun (WGS) entry which is preliminary data.</text>
</comment>
<evidence type="ECO:0000256" key="3">
    <source>
        <dbReference type="ARBA" id="ARBA00022741"/>
    </source>
</evidence>
<dbReference type="InterPro" id="IPR033690">
    <property type="entry name" value="Adenylat_kinase_CS"/>
</dbReference>
<dbReference type="InterPro" id="IPR000850">
    <property type="entry name" value="Adenylat/UMP-CMP_kin"/>
</dbReference>
<dbReference type="GO" id="GO:0009165">
    <property type="term" value="P:nucleotide biosynthetic process"/>
    <property type="evidence" value="ECO:0007669"/>
    <property type="project" value="UniProtKB-KW"/>
</dbReference>
<keyword evidence="3" id="KW-0547">Nucleotide-binding</keyword>
<dbReference type="PANTHER" id="PTHR23359">
    <property type="entry name" value="NUCLEOTIDE KINASE"/>
    <property type="match status" value="1"/>
</dbReference>
<protein>
    <recommendedName>
        <fullName evidence="7">Adenylate kinase</fullName>
    </recommendedName>
</protein>
<keyword evidence="1" id="KW-0808">Transferase</keyword>
<dbReference type="EMBL" id="MFVV01000035">
    <property type="protein sequence ID" value="OGJ02766.1"/>
    <property type="molecule type" value="Genomic_DNA"/>
</dbReference>
<dbReference type="STRING" id="1801797.A3G06_00780"/>
<sequence>MKGPLNEFPIVKTKVPNLDRTFDLNDPKERTEYFEAKVGLEIAKLREFFKNNTFIAYLLGKKNSGKGTYTKLMAEIFGADKIAHISVGDLVRETHKIIQEPAERAKIVEYLEENYRGYISIDEAIDALLGKNQKALLPTEFILTLVKREIDRLEKKVIFLDGFPRDLDQVQYSLYFRNLIDYRSDPDIFIAINIPLSVIDERMRNRVVCPVCQTPRNLTTMPTKEAGYDEKTGQFFLKCDNPSCNGARMVSKEGDTAGVESIRERLELDDQLIKKVMSLHGIPKILLRNAVPVASIPGGVVDAYEVTPKYIFNLEKNTNKVTIKEEPWIVKDDEGQDSYSLLAPSVVVSLIKQLAQALQL</sequence>
<name>A0A1F6Y8V2_9BACT</name>
<reference evidence="5 6" key="1">
    <citation type="journal article" date="2016" name="Nat. Commun.">
        <title>Thousands of microbial genomes shed light on interconnected biogeochemical processes in an aquifer system.</title>
        <authorList>
            <person name="Anantharaman K."/>
            <person name="Brown C.T."/>
            <person name="Hug L.A."/>
            <person name="Sharon I."/>
            <person name="Castelle C.J."/>
            <person name="Probst A.J."/>
            <person name="Thomas B.C."/>
            <person name="Singh A."/>
            <person name="Wilkins M.J."/>
            <person name="Karaoz U."/>
            <person name="Brodie E.L."/>
            <person name="Williams K.H."/>
            <person name="Hubbard S.S."/>
            <person name="Banfield J.F."/>
        </authorList>
    </citation>
    <scope>NUCLEOTIDE SEQUENCE [LARGE SCALE GENOMIC DNA]</scope>
</reference>
<proteinExistence type="predicted"/>
<dbReference type="AlphaFoldDB" id="A0A1F6Y8V2"/>
<keyword evidence="2" id="KW-0545">Nucleotide biosynthesis</keyword>
<evidence type="ECO:0000313" key="6">
    <source>
        <dbReference type="Proteomes" id="UP000176192"/>
    </source>
</evidence>
<gene>
    <name evidence="5" type="ORF">A3G06_00780</name>
</gene>
<accession>A0A1F6Y8V2</accession>
<dbReference type="SUPFAM" id="SSF52540">
    <property type="entry name" value="P-loop containing nucleoside triphosphate hydrolases"/>
    <property type="match status" value="1"/>
</dbReference>
<dbReference type="InterPro" id="IPR027417">
    <property type="entry name" value="P-loop_NTPase"/>
</dbReference>
<dbReference type="Pfam" id="PF00406">
    <property type="entry name" value="ADK"/>
    <property type="match status" value="1"/>
</dbReference>
<dbReference type="Proteomes" id="UP000176192">
    <property type="component" value="Unassembled WGS sequence"/>
</dbReference>
<evidence type="ECO:0000256" key="2">
    <source>
        <dbReference type="ARBA" id="ARBA00022727"/>
    </source>
</evidence>
<organism evidence="5 6">
    <name type="scientific">Candidatus Nomurabacteria bacterium RIFCSPLOWO2_12_FULL_46_14</name>
    <dbReference type="NCBI Taxonomy" id="1801797"/>
    <lineage>
        <taxon>Bacteria</taxon>
        <taxon>Candidatus Nomuraibacteriota</taxon>
    </lineage>
</organism>